<reference evidence="1 2" key="1">
    <citation type="submission" date="2016-04" db="EMBL/GenBank/DDBJ databases">
        <title>A degradative enzymes factory behind the ericoid mycorrhizal symbiosis.</title>
        <authorList>
            <consortium name="DOE Joint Genome Institute"/>
            <person name="Martino E."/>
            <person name="Morin E."/>
            <person name="Grelet G."/>
            <person name="Kuo A."/>
            <person name="Kohler A."/>
            <person name="Daghino S."/>
            <person name="Barry K."/>
            <person name="Choi C."/>
            <person name="Cichocki N."/>
            <person name="Clum A."/>
            <person name="Copeland A."/>
            <person name="Hainaut M."/>
            <person name="Haridas S."/>
            <person name="Labutti K."/>
            <person name="Lindquist E."/>
            <person name="Lipzen A."/>
            <person name="Khouja H.-R."/>
            <person name="Murat C."/>
            <person name="Ohm R."/>
            <person name="Olson A."/>
            <person name="Spatafora J."/>
            <person name="Veneault-Fourrey C."/>
            <person name="Henrissat B."/>
            <person name="Grigoriev I."/>
            <person name="Martin F."/>
            <person name="Perotto S."/>
        </authorList>
    </citation>
    <scope>NUCLEOTIDE SEQUENCE [LARGE SCALE GENOMIC DNA]</scope>
    <source>
        <strain evidence="1 2">F</strain>
    </source>
</reference>
<evidence type="ECO:0000313" key="1">
    <source>
        <dbReference type="EMBL" id="PMD32887.1"/>
    </source>
</evidence>
<dbReference type="Proteomes" id="UP000235786">
    <property type="component" value="Unassembled WGS sequence"/>
</dbReference>
<dbReference type="EMBL" id="KZ613957">
    <property type="protein sequence ID" value="PMD32887.1"/>
    <property type="molecule type" value="Genomic_DNA"/>
</dbReference>
<accession>A0A2J6R2Y6</accession>
<proteinExistence type="predicted"/>
<dbReference type="AlphaFoldDB" id="A0A2J6R2Y6"/>
<sequence length="106" mass="11756">MKTTLMLGTVLLRECRTKLERCTRSTFDEKQGNLGTSHPLNISLLSPDHSSTSKSLVITTESSWHNCGPAEAFSGTWDINPAAYHQFTFSAICGIDFYSVLVIGEW</sequence>
<organism evidence="1 2">
    <name type="scientific">Hyaloscypha variabilis (strain UAMH 11265 / GT02V1 / F)</name>
    <name type="common">Meliniomyces variabilis</name>
    <dbReference type="NCBI Taxonomy" id="1149755"/>
    <lineage>
        <taxon>Eukaryota</taxon>
        <taxon>Fungi</taxon>
        <taxon>Dikarya</taxon>
        <taxon>Ascomycota</taxon>
        <taxon>Pezizomycotina</taxon>
        <taxon>Leotiomycetes</taxon>
        <taxon>Helotiales</taxon>
        <taxon>Hyaloscyphaceae</taxon>
        <taxon>Hyaloscypha</taxon>
        <taxon>Hyaloscypha variabilis</taxon>
    </lineage>
</organism>
<keyword evidence="2" id="KW-1185">Reference proteome</keyword>
<gene>
    <name evidence="1" type="ORF">L207DRAFT_518306</name>
</gene>
<name>A0A2J6R2Y6_HYAVF</name>
<evidence type="ECO:0000313" key="2">
    <source>
        <dbReference type="Proteomes" id="UP000235786"/>
    </source>
</evidence>
<protein>
    <submittedName>
        <fullName evidence="1">Uncharacterized protein</fullName>
    </submittedName>
</protein>